<dbReference type="PRINTS" id="PR00385">
    <property type="entry name" value="P450"/>
</dbReference>
<dbReference type="GO" id="GO:0016705">
    <property type="term" value="F:oxidoreductase activity, acting on paired donors, with incorporation or reduction of molecular oxygen"/>
    <property type="evidence" value="ECO:0007669"/>
    <property type="project" value="InterPro"/>
</dbReference>
<dbReference type="InterPro" id="IPR001128">
    <property type="entry name" value="Cyt_P450"/>
</dbReference>
<dbReference type="Gene3D" id="1.10.630.10">
    <property type="entry name" value="Cytochrome P450"/>
    <property type="match status" value="1"/>
</dbReference>
<evidence type="ECO:0000256" key="7">
    <source>
        <dbReference type="SAM" id="Phobius"/>
    </source>
</evidence>
<dbReference type="EMBL" id="JAIXMP010000042">
    <property type="protein sequence ID" value="KAI9247518.1"/>
    <property type="molecule type" value="Genomic_DNA"/>
</dbReference>
<keyword evidence="6" id="KW-0503">Monooxygenase</keyword>
<feature type="binding site" description="axial binding residue" evidence="5">
    <location>
        <position position="489"/>
    </location>
    <ligand>
        <name>heme</name>
        <dbReference type="ChEBI" id="CHEBI:30413"/>
    </ligand>
    <ligandPart>
        <name>Fe</name>
        <dbReference type="ChEBI" id="CHEBI:18248"/>
    </ligandPart>
</feature>
<dbReference type="AlphaFoldDB" id="A0AAD5JPC0"/>
<organism evidence="8 9">
    <name type="scientific">Phascolomyces articulosus</name>
    <dbReference type="NCBI Taxonomy" id="60185"/>
    <lineage>
        <taxon>Eukaryota</taxon>
        <taxon>Fungi</taxon>
        <taxon>Fungi incertae sedis</taxon>
        <taxon>Mucoromycota</taxon>
        <taxon>Mucoromycotina</taxon>
        <taxon>Mucoromycetes</taxon>
        <taxon>Mucorales</taxon>
        <taxon>Lichtheimiaceae</taxon>
        <taxon>Phascolomyces</taxon>
    </lineage>
</organism>
<keyword evidence="7" id="KW-0812">Transmembrane</keyword>
<dbReference type="InterPro" id="IPR036396">
    <property type="entry name" value="Cyt_P450_sf"/>
</dbReference>
<reference evidence="8" key="2">
    <citation type="submission" date="2023-02" db="EMBL/GenBank/DDBJ databases">
        <authorList>
            <consortium name="DOE Joint Genome Institute"/>
            <person name="Mondo S.J."/>
            <person name="Chang Y."/>
            <person name="Wang Y."/>
            <person name="Ahrendt S."/>
            <person name="Andreopoulos W."/>
            <person name="Barry K."/>
            <person name="Beard J."/>
            <person name="Benny G.L."/>
            <person name="Blankenship S."/>
            <person name="Bonito G."/>
            <person name="Cuomo C."/>
            <person name="Desiro A."/>
            <person name="Gervers K.A."/>
            <person name="Hundley H."/>
            <person name="Kuo A."/>
            <person name="LaButti K."/>
            <person name="Lang B.F."/>
            <person name="Lipzen A."/>
            <person name="O'Donnell K."/>
            <person name="Pangilinan J."/>
            <person name="Reynolds N."/>
            <person name="Sandor L."/>
            <person name="Smith M.W."/>
            <person name="Tsang A."/>
            <person name="Grigoriev I.V."/>
            <person name="Stajich J.E."/>
            <person name="Spatafora J.W."/>
        </authorList>
    </citation>
    <scope>NUCLEOTIDE SEQUENCE</scope>
    <source>
        <strain evidence="8">RSA 2281</strain>
    </source>
</reference>
<evidence type="ECO:0000256" key="4">
    <source>
        <dbReference type="ARBA" id="ARBA00023004"/>
    </source>
</evidence>
<keyword evidence="5 6" id="KW-0349">Heme</keyword>
<dbReference type="PROSITE" id="PS00086">
    <property type="entry name" value="CYTOCHROME_P450"/>
    <property type="match status" value="1"/>
</dbReference>
<comment type="caution">
    <text evidence="8">The sequence shown here is derived from an EMBL/GenBank/DDBJ whole genome shotgun (WGS) entry which is preliminary data.</text>
</comment>
<evidence type="ECO:0000313" key="9">
    <source>
        <dbReference type="Proteomes" id="UP001209540"/>
    </source>
</evidence>
<sequence length="547" mass="62551">MSGLMLPEKIQPRSIIVKMFTMLPFSQKKSQSWSTANSEQSRFPVLLLAKKLSKVSISTFVIYWMILVLHNAFLGPLSNIPGPRILKFFSRLFVLRREPPGTNFKKLKEWQNQYGRVVRIGPNTIAISNKHMLQQVLLHDDLPKGPAYRRIEKLGNTMFFTDDKLLHRKLRRIISPAFSTKYIKSLEPYILSSNKSFLKRIDNDIKKCKCNVSRNERYGIVDIWKVLNYLMLDIIGETAFGQSFGLLENNDHVVPRTIAQTLETISYISASPIFGLIKAAISFSDVRTANNKMQEFMKSIIMERLHGGDEVHRNDILQILIDSQKAHNIQDKLTADAIAQETIVFLIAGSETTSGTIGFALIELLKNPQKLNLLRDEIDQIKLEQEQALLCHHQLKNLPYLNGVINETMRLNFIAPGGIERKVDTDMVLGGHLFVPEGTIVQCNIHAVQRDPDYWPKPNEFIPERWLAGSDIPADHEAFFPFSAGSRICIGNAFALHEMRVTLANLIKSYDIVAIPEELQASDERRAFVTMSLKYKRFMVQMKRREQ</sequence>
<keyword evidence="7" id="KW-0472">Membrane</keyword>
<evidence type="ECO:0000256" key="6">
    <source>
        <dbReference type="RuleBase" id="RU000461"/>
    </source>
</evidence>
<evidence type="ECO:0000256" key="1">
    <source>
        <dbReference type="ARBA" id="ARBA00001971"/>
    </source>
</evidence>
<accession>A0AAD5JPC0</accession>
<dbReference type="InterPro" id="IPR050121">
    <property type="entry name" value="Cytochrome_P450_monoxygenase"/>
</dbReference>
<keyword evidence="4 5" id="KW-0408">Iron</keyword>
<keyword evidence="3 5" id="KW-0479">Metal-binding</keyword>
<gene>
    <name evidence="8" type="ORF">BDA99DRAFT_526094</name>
</gene>
<name>A0AAD5JPC0_9FUNG</name>
<dbReference type="GO" id="GO:0020037">
    <property type="term" value="F:heme binding"/>
    <property type="evidence" value="ECO:0007669"/>
    <property type="project" value="InterPro"/>
</dbReference>
<evidence type="ECO:0000256" key="2">
    <source>
        <dbReference type="ARBA" id="ARBA00010617"/>
    </source>
</evidence>
<proteinExistence type="inferred from homology"/>
<dbReference type="PANTHER" id="PTHR24305:SF166">
    <property type="entry name" value="CYTOCHROME P450 12A4, MITOCHONDRIAL-RELATED"/>
    <property type="match status" value="1"/>
</dbReference>
<dbReference type="GO" id="GO:0004497">
    <property type="term" value="F:monooxygenase activity"/>
    <property type="evidence" value="ECO:0007669"/>
    <property type="project" value="UniProtKB-KW"/>
</dbReference>
<dbReference type="Pfam" id="PF00067">
    <property type="entry name" value="p450"/>
    <property type="match status" value="1"/>
</dbReference>
<evidence type="ECO:0000256" key="3">
    <source>
        <dbReference type="ARBA" id="ARBA00022723"/>
    </source>
</evidence>
<feature type="transmembrane region" description="Helical" evidence="7">
    <location>
        <begin position="55"/>
        <end position="74"/>
    </location>
</feature>
<dbReference type="GO" id="GO:0005506">
    <property type="term" value="F:iron ion binding"/>
    <property type="evidence" value="ECO:0007669"/>
    <property type="project" value="InterPro"/>
</dbReference>
<evidence type="ECO:0000256" key="5">
    <source>
        <dbReference type="PIRSR" id="PIRSR602401-1"/>
    </source>
</evidence>
<keyword evidence="6" id="KW-0560">Oxidoreductase</keyword>
<comment type="similarity">
    <text evidence="2 6">Belongs to the cytochrome P450 family.</text>
</comment>
<dbReference type="Proteomes" id="UP001209540">
    <property type="component" value="Unassembled WGS sequence"/>
</dbReference>
<protein>
    <submittedName>
        <fullName evidence="8">Cytochrome P450</fullName>
    </submittedName>
</protein>
<dbReference type="InterPro" id="IPR002401">
    <property type="entry name" value="Cyt_P450_E_grp-I"/>
</dbReference>
<keyword evidence="7" id="KW-1133">Transmembrane helix</keyword>
<evidence type="ECO:0000313" key="8">
    <source>
        <dbReference type="EMBL" id="KAI9247518.1"/>
    </source>
</evidence>
<comment type="cofactor">
    <cofactor evidence="1 5">
        <name>heme</name>
        <dbReference type="ChEBI" id="CHEBI:30413"/>
    </cofactor>
</comment>
<dbReference type="InterPro" id="IPR017972">
    <property type="entry name" value="Cyt_P450_CS"/>
</dbReference>
<dbReference type="PRINTS" id="PR00463">
    <property type="entry name" value="EP450I"/>
</dbReference>
<keyword evidence="9" id="KW-1185">Reference proteome</keyword>
<reference evidence="8" key="1">
    <citation type="journal article" date="2022" name="IScience">
        <title>Evolution of zygomycete secretomes and the origins of terrestrial fungal ecologies.</title>
        <authorList>
            <person name="Chang Y."/>
            <person name="Wang Y."/>
            <person name="Mondo S."/>
            <person name="Ahrendt S."/>
            <person name="Andreopoulos W."/>
            <person name="Barry K."/>
            <person name="Beard J."/>
            <person name="Benny G.L."/>
            <person name="Blankenship S."/>
            <person name="Bonito G."/>
            <person name="Cuomo C."/>
            <person name="Desiro A."/>
            <person name="Gervers K.A."/>
            <person name="Hundley H."/>
            <person name="Kuo A."/>
            <person name="LaButti K."/>
            <person name="Lang B.F."/>
            <person name="Lipzen A."/>
            <person name="O'Donnell K."/>
            <person name="Pangilinan J."/>
            <person name="Reynolds N."/>
            <person name="Sandor L."/>
            <person name="Smith M.E."/>
            <person name="Tsang A."/>
            <person name="Grigoriev I.V."/>
            <person name="Stajich J.E."/>
            <person name="Spatafora J.W."/>
        </authorList>
    </citation>
    <scope>NUCLEOTIDE SEQUENCE</scope>
    <source>
        <strain evidence="8">RSA 2281</strain>
    </source>
</reference>
<dbReference type="SUPFAM" id="SSF48264">
    <property type="entry name" value="Cytochrome P450"/>
    <property type="match status" value="1"/>
</dbReference>
<dbReference type="PANTHER" id="PTHR24305">
    <property type="entry name" value="CYTOCHROME P450"/>
    <property type="match status" value="1"/>
</dbReference>